<dbReference type="SUPFAM" id="SSF88713">
    <property type="entry name" value="Glycoside hydrolase/deacetylase"/>
    <property type="match status" value="1"/>
</dbReference>
<dbReference type="InterPro" id="IPR011330">
    <property type="entry name" value="Glyco_hydro/deAcase_b/a-brl"/>
</dbReference>
<dbReference type="EMBL" id="LR743507">
    <property type="protein sequence ID" value="CAA2108171.1"/>
    <property type="molecule type" value="Genomic_DNA"/>
</dbReference>
<dbReference type="RefSeq" id="WP_339092198.1">
    <property type="nucleotide sequence ID" value="NZ_LR743507.1"/>
</dbReference>
<dbReference type="AlphaFoldDB" id="A0A679JAU9"/>
<dbReference type="EC" id="3.5.1.-" evidence="2"/>
<dbReference type="GO" id="GO:0005975">
    <property type="term" value="P:carbohydrate metabolic process"/>
    <property type="evidence" value="ECO:0007669"/>
    <property type="project" value="InterPro"/>
</dbReference>
<sequence length="277" mass="31202">MPTTSKGFPLMLTFDLDAETMWTGRDPANAQRPILMSQGAYGWKVGMPRILALLARYGISATFFIPGEVADKHPDLVREVVDKGHEVAHHSYSHRWIVNLSPAEERDEMARGMESLTRLAGTRPRGWRSPAAEFSSITLDLLKEYGFDYSSNFFDDDSPYLLEIGGERTDIVELPFRWVLDDAPFFQYSITLPGRTLQAPSAVLEAWTSEFDMLRAEDRMMMVGMHPQIIGQPSRLKVLEGLIEHALAHSGVWIDRCDRISDDMRPRLKAATMAAAA</sequence>
<organism evidence="2">
    <name type="scientific">Variovorax paradoxus</name>
    <dbReference type="NCBI Taxonomy" id="34073"/>
    <lineage>
        <taxon>Bacteria</taxon>
        <taxon>Pseudomonadati</taxon>
        <taxon>Pseudomonadota</taxon>
        <taxon>Betaproteobacteria</taxon>
        <taxon>Burkholderiales</taxon>
        <taxon>Comamonadaceae</taxon>
        <taxon>Variovorax</taxon>
    </lineage>
</organism>
<dbReference type="CDD" id="cd10938">
    <property type="entry name" value="CE4_HpPgdA_like"/>
    <property type="match status" value="1"/>
</dbReference>
<keyword evidence="2" id="KW-0378">Hydrolase</keyword>
<dbReference type="PANTHER" id="PTHR47561">
    <property type="entry name" value="POLYSACCHARIDE DEACETYLASE FAMILY PROTEIN (AFU_ORTHOLOGUE AFUA_6G05030)"/>
    <property type="match status" value="1"/>
</dbReference>
<dbReference type="PROSITE" id="PS51677">
    <property type="entry name" value="NODB"/>
    <property type="match status" value="1"/>
</dbReference>
<dbReference type="InterPro" id="IPR037950">
    <property type="entry name" value="PgdA-like"/>
</dbReference>
<proteinExistence type="predicted"/>
<dbReference type="GO" id="GO:0016810">
    <property type="term" value="F:hydrolase activity, acting on carbon-nitrogen (but not peptide) bonds"/>
    <property type="evidence" value="ECO:0007669"/>
    <property type="project" value="InterPro"/>
</dbReference>
<protein>
    <submittedName>
        <fullName evidence="2">Peptidoglycan deacetylase</fullName>
        <ecNumber evidence="2">3.5.1.-</ecNumber>
    </submittedName>
</protein>
<reference evidence="2" key="1">
    <citation type="submission" date="2019-12" db="EMBL/GenBank/DDBJ databases">
        <authorList>
            <person name="Cremers G."/>
        </authorList>
    </citation>
    <scope>NUCLEOTIDE SEQUENCE</scope>
    <source>
        <strain evidence="2">Vvax</strain>
    </source>
</reference>
<feature type="domain" description="NodB homology" evidence="1">
    <location>
        <begin position="32"/>
        <end position="255"/>
    </location>
</feature>
<name>A0A679JAU9_VARPD</name>
<dbReference type="Pfam" id="PF01522">
    <property type="entry name" value="Polysacc_deac_1"/>
    <property type="match status" value="1"/>
</dbReference>
<dbReference type="PANTHER" id="PTHR47561:SF1">
    <property type="entry name" value="POLYSACCHARIDE DEACETYLASE FAMILY PROTEIN (AFU_ORTHOLOGUE AFUA_6G05030)"/>
    <property type="match status" value="1"/>
</dbReference>
<evidence type="ECO:0000259" key="1">
    <source>
        <dbReference type="PROSITE" id="PS51677"/>
    </source>
</evidence>
<gene>
    <name evidence="2" type="primary">pgdA_4</name>
    <name evidence="2" type="ORF">VVAX_04684</name>
</gene>
<dbReference type="Gene3D" id="3.20.20.370">
    <property type="entry name" value="Glycoside hydrolase/deacetylase"/>
    <property type="match status" value="1"/>
</dbReference>
<evidence type="ECO:0000313" key="2">
    <source>
        <dbReference type="EMBL" id="CAA2108171.1"/>
    </source>
</evidence>
<dbReference type="InterPro" id="IPR002509">
    <property type="entry name" value="NODB_dom"/>
</dbReference>
<accession>A0A679JAU9</accession>